<dbReference type="EMBL" id="JAQLKE010000021">
    <property type="protein sequence ID" value="MDB7084583.1"/>
    <property type="molecule type" value="Genomic_DNA"/>
</dbReference>
<evidence type="ECO:0000256" key="1">
    <source>
        <dbReference type="SAM" id="Phobius"/>
    </source>
</evidence>
<keyword evidence="1" id="KW-1133">Transmembrane helix</keyword>
<keyword evidence="1" id="KW-0812">Transmembrane</keyword>
<feature type="transmembrane region" description="Helical" evidence="1">
    <location>
        <begin position="12"/>
        <end position="35"/>
    </location>
</feature>
<protein>
    <submittedName>
        <fullName evidence="2">Competence type IV pilus minor pilin ComGD</fullName>
    </submittedName>
</protein>
<dbReference type="PIRSF" id="PIRSF021292">
    <property type="entry name" value="Competence_ComGD"/>
    <property type="match status" value="1"/>
</dbReference>
<dbReference type="NCBIfam" id="NF040982">
    <property type="entry name" value="ComGD"/>
    <property type="match status" value="1"/>
</dbReference>
<dbReference type="Pfam" id="PF07963">
    <property type="entry name" value="N_methyl"/>
    <property type="match status" value="1"/>
</dbReference>
<gene>
    <name evidence="2" type="primary">comGD</name>
    <name evidence="2" type="ORF">PM738_12285</name>
</gene>
<reference evidence="2" key="1">
    <citation type="submission" date="2023-01" db="EMBL/GenBank/DDBJ databases">
        <title>Human gut microbiome strain richness.</title>
        <authorList>
            <person name="Chen-Liaw A."/>
        </authorList>
    </citation>
    <scope>NUCLEOTIDE SEQUENCE</scope>
    <source>
        <strain evidence="2">1001217st2_G6_1001217B_191108</strain>
    </source>
</reference>
<name>A0AB35IMZ7_9FIRM</name>
<organism evidence="2 3">
    <name type="scientific">Thomasclavelia ramosa</name>
    <dbReference type="NCBI Taxonomy" id="1547"/>
    <lineage>
        <taxon>Bacteria</taxon>
        <taxon>Bacillati</taxon>
        <taxon>Bacillota</taxon>
        <taxon>Erysipelotrichia</taxon>
        <taxon>Erysipelotrichales</taxon>
        <taxon>Coprobacillaceae</taxon>
        <taxon>Thomasclavelia</taxon>
    </lineage>
</organism>
<dbReference type="InterPro" id="IPR045584">
    <property type="entry name" value="Pilin-like"/>
</dbReference>
<evidence type="ECO:0000313" key="3">
    <source>
        <dbReference type="Proteomes" id="UP001211987"/>
    </source>
</evidence>
<dbReference type="AlphaFoldDB" id="A0AB35IMZ7"/>
<evidence type="ECO:0000313" key="2">
    <source>
        <dbReference type="EMBL" id="MDB7084583.1"/>
    </source>
</evidence>
<dbReference type="GeneID" id="64195834"/>
<sequence>MDKHMYDDSGFTLIEVVFTISIILILSTITLHFVINSKPVISLQQQCQQVISLLEEGKSRAMINHEQINIVIQTKQISYNGQKDQRTLTINDNYYIDDYYEFHFNHNGNISSGGHLKICSSNGCKSIILNVGSGAFYVK</sequence>
<comment type="caution">
    <text evidence="2">The sequence shown here is derived from an EMBL/GenBank/DDBJ whole genome shotgun (WGS) entry which is preliminary data.</text>
</comment>
<dbReference type="SUPFAM" id="SSF54523">
    <property type="entry name" value="Pili subunits"/>
    <property type="match status" value="1"/>
</dbReference>
<dbReference type="InterPro" id="IPR016785">
    <property type="entry name" value="ComGD"/>
</dbReference>
<dbReference type="RefSeq" id="WP_224209103.1">
    <property type="nucleotide sequence ID" value="NZ_AP031443.1"/>
</dbReference>
<keyword evidence="1" id="KW-0472">Membrane</keyword>
<dbReference type="NCBIfam" id="TIGR02532">
    <property type="entry name" value="IV_pilin_GFxxxE"/>
    <property type="match status" value="1"/>
</dbReference>
<accession>A0AB35IMZ7</accession>
<dbReference type="GO" id="GO:0030420">
    <property type="term" value="P:establishment of competence for transformation"/>
    <property type="evidence" value="ECO:0007669"/>
    <property type="project" value="InterPro"/>
</dbReference>
<dbReference type="InterPro" id="IPR012902">
    <property type="entry name" value="N_methyl_site"/>
</dbReference>
<proteinExistence type="predicted"/>
<dbReference type="Proteomes" id="UP001211987">
    <property type="component" value="Unassembled WGS sequence"/>
</dbReference>
<dbReference type="PROSITE" id="PS00409">
    <property type="entry name" value="PROKAR_NTER_METHYL"/>
    <property type="match status" value="1"/>
</dbReference>